<evidence type="ECO:0000313" key="2">
    <source>
        <dbReference type="Proteomes" id="UP000032735"/>
    </source>
</evidence>
<sequence length="92" mass="10047">MDTLCMAGSEPIADKLGLQNSFTTRSGDATSRSIHKMTIGYGFFYEFFNSDRFSAMGIPGIAIMTIEAAHETTLKKHDKANTGAIYGSARFK</sequence>
<protein>
    <submittedName>
        <fullName evidence="1">Uncharacterized protein</fullName>
    </submittedName>
</protein>
<keyword evidence="2" id="KW-1185">Reference proteome</keyword>
<accession>A0A068R4N4</accession>
<dbReference type="EMBL" id="FO704551">
    <property type="protein sequence ID" value="CDG21866.1"/>
    <property type="molecule type" value="Genomic_DNA"/>
</dbReference>
<proteinExistence type="predicted"/>
<reference evidence="1 2" key="1">
    <citation type="submission" date="2013-07" db="EMBL/GenBank/DDBJ databases">
        <authorList>
            <person name="Genoscope - CEA"/>
        </authorList>
    </citation>
    <scope>NUCLEOTIDE SEQUENCE [LARGE SCALE GENOMIC DNA]</scope>
    <source>
        <strain evidence="1 2">G6</strain>
    </source>
</reference>
<dbReference type="KEGG" id="xpo:XPG1_2210"/>
<name>A0A068R4N4_9GAMM</name>
<organism evidence="1 2">
    <name type="scientific">Xenorhabdus poinarii G6</name>
    <dbReference type="NCBI Taxonomy" id="1354304"/>
    <lineage>
        <taxon>Bacteria</taxon>
        <taxon>Pseudomonadati</taxon>
        <taxon>Pseudomonadota</taxon>
        <taxon>Gammaproteobacteria</taxon>
        <taxon>Enterobacterales</taxon>
        <taxon>Morganellaceae</taxon>
        <taxon>Xenorhabdus</taxon>
    </lineage>
</organism>
<evidence type="ECO:0000313" key="1">
    <source>
        <dbReference type="EMBL" id="CDG21866.1"/>
    </source>
</evidence>
<dbReference type="HOGENOM" id="CLU_154458_0_0_6"/>
<dbReference type="Proteomes" id="UP000032735">
    <property type="component" value="Chromosome"/>
</dbReference>
<gene>
    <name evidence="1" type="ORF">XPG1_2210</name>
</gene>
<dbReference type="AlphaFoldDB" id="A0A068R4N4"/>